<gene>
    <name evidence="8" type="ORF">SAMN05216200_102191</name>
</gene>
<dbReference type="Proteomes" id="UP000184066">
    <property type="component" value="Unassembled WGS sequence"/>
</dbReference>
<dbReference type="SUPFAM" id="SSF63862">
    <property type="entry name" value="Thiamin pyrophosphokinase, substrate-binding domain"/>
    <property type="match status" value="1"/>
</dbReference>
<dbReference type="EMBL" id="FRDL01000002">
    <property type="protein sequence ID" value="SHN55938.1"/>
    <property type="molecule type" value="Genomic_DNA"/>
</dbReference>
<name>A0A1M7SBV3_9RHOB</name>
<evidence type="ECO:0000256" key="2">
    <source>
        <dbReference type="ARBA" id="ARBA00022741"/>
    </source>
</evidence>
<dbReference type="GO" id="GO:0009229">
    <property type="term" value="P:thiamine diphosphate biosynthetic process"/>
    <property type="evidence" value="ECO:0007669"/>
    <property type="project" value="InterPro"/>
</dbReference>
<feature type="domain" description="Thiamin pyrophosphokinase thiamin-binding" evidence="7">
    <location>
        <begin position="149"/>
        <end position="200"/>
    </location>
</feature>
<dbReference type="GO" id="GO:0016301">
    <property type="term" value="F:kinase activity"/>
    <property type="evidence" value="ECO:0007669"/>
    <property type="project" value="UniProtKB-KW"/>
</dbReference>
<dbReference type="Pfam" id="PF04263">
    <property type="entry name" value="TPK_catalytic"/>
    <property type="match status" value="1"/>
</dbReference>
<evidence type="ECO:0000256" key="4">
    <source>
        <dbReference type="ARBA" id="ARBA00022840"/>
    </source>
</evidence>
<evidence type="ECO:0000259" key="6">
    <source>
        <dbReference type="Pfam" id="PF04263"/>
    </source>
</evidence>
<dbReference type="PANTHER" id="PTHR41299">
    <property type="entry name" value="THIAMINE PYROPHOSPHOKINASE"/>
    <property type="match status" value="1"/>
</dbReference>
<dbReference type="EC" id="2.7.6.2" evidence="5"/>
<dbReference type="STRING" id="1189325.SAMN04488119_103317"/>
<keyword evidence="1" id="KW-0808">Transferase</keyword>
<dbReference type="CDD" id="cd07995">
    <property type="entry name" value="TPK"/>
    <property type="match status" value="1"/>
</dbReference>
<dbReference type="NCBIfam" id="TIGR01378">
    <property type="entry name" value="thi_PPkinase"/>
    <property type="match status" value="1"/>
</dbReference>
<dbReference type="InterPro" id="IPR053149">
    <property type="entry name" value="TPK"/>
</dbReference>
<keyword evidence="3 8" id="KW-0418">Kinase</keyword>
<dbReference type="RefSeq" id="WP_072746269.1">
    <property type="nucleotide sequence ID" value="NZ_FOHL01000003.1"/>
</dbReference>
<dbReference type="GO" id="GO:0004788">
    <property type="term" value="F:thiamine diphosphokinase activity"/>
    <property type="evidence" value="ECO:0007669"/>
    <property type="project" value="UniProtKB-UniRule"/>
</dbReference>
<dbReference type="InterPro" id="IPR006282">
    <property type="entry name" value="Thi_PPkinase"/>
</dbReference>
<dbReference type="Gene3D" id="3.40.50.10240">
    <property type="entry name" value="Thiamin pyrophosphokinase, catalytic domain"/>
    <property type="match status" value="1"/>
</dbReference>
<organism evidence="8 9">
    <name type="scientific">Oceanicella actignis</name>
    <dbReference type="NCBI Taxonomy" id="1189325"/>
    <lineage>
        <taxon>Bacteria</taxon>
        <taxon>Pseudomonadati</taxon>
        <taxon>Pseudomonadota</taxon>
        <taxon>Alphaproteobacteria</taxon>
        <taxon>Rhodobacterales</taxon>
        <taxon>Paracoccaceae</taxon>
        <taxon>Oceanicella</taxon>
    </lineage>
</organism>
<dbReference type="GO" id="GO:0006772">
    <property type="term" value="P:thiamine metabolic process"/>
    <property type="evidence" value="ECO:0007669"/>
    <property type="project" value="UniProtKB-UniRule"/>
</dbReference>
<reference evidence="8 9" key="1">
    <citation type="submission" date="2016-12" db="EMBL/GenBank/DDBJ databases">
        <authorList>
            <person name="Song W.-J."/>
            <person name="Kurnit D.M."/>
        </authorList>
    </citation>
    <scope>NUCLEOTIDE SEQUENCE [LARGE SCALE GENOMIC DNA]</scope>
    <source>
        <strain evidence="8 9">CGMCC 1.10808</strain>
    </source>
</reference>
<evidence type="ECO:0000256" key="3">
    <source>
        <dbReference type="ARBA" id="ARBA00022777"/>
    </source>
</evidence>
<dbReference type="SUPFAM" id="SSF63999">
    <property type="entry name" value="Thiamin pyrophosphokinase, catalytic domain"/>
    <property type="match status" value="1"/>
</dbReference>
<dbReference type="InterPro" id="IPR036759">
    <property type="entry name" value="TPK_catalytic_sf"/>
</dbReference>
<accession>A0A1M7SBV3</accession>
<dbReference type="GO" id="GO:0030975">
    <property type="term" value="F:thiamine binding"/>
    <property type="evidence" value="ECO:0007669"/>
    <property type="project" value="InterPro"/>
</dbReference>
<dbReference type="Pfam" id="PF04265">
    <property type="entry name" value="TPK_B1_binding"/>
    <property type="match status" value="1"/>
</dbReference>
<evidence type="ECO:0000259" key="7">
    <source>
        <dbReference type="Pfam" id="PF04265"/>
    </source>
</evidence>
<evidence type="ECO:0000313" key="9">
    <source>
        <dbReference type="Proteomes" id="UP000184066"/>
    </source>
</evidence>
<feature type="domain" description="Thiamin pyrophosphokinase catalytic" evidence="6">
    <location>
        <begin position="27"/>
        <end position="125"/>
    </location>
</feature>
<keyword evidence="9" id="KW-1185">Reference proteome</keyword>
<dbReference type="InterPro" id="IPR036371">
    <property type="entry name" value="TPK_B1-bd_sf"/>
</dbReference>
<sequence>MTRILEFDAPVALIGGGAAGPAELEAALARAPRVVAADGGANLLAGRARKPDAVIGDMDSVADPARWRDDPEVRFVPVDEQDSTDLEKCLRLTRAPLYLGAGFLGGRMDHSLAALHALLRHADRRVVLLGAHDVAFAAPPLWRARLAPGARVSIFPLAPCRAHGSRGLRWPLDPLALAAGSVIGTSNEAAAEEVTLRFDGPGAVILLEPRFLDAAIESLTAAPLSTRAG</sequence>
<proteinExistence type="predicted"/>
<dbReference type="InterPro" id="IPR007373">
    <property type="entry name" value="Thiamin_PyroPKinase_B1-bd"/>
</dbReference>
<evidence type="ECO:0000256" key="1">
    <source>
        <dbReference type="ARBA" id="ARBA00022679"/>
    </source>
</evidence>
<evidence type="ECO:0000313" key="8">
    <source>
        <dbReference type="EMBL" id="SHN55938.1"/>
    </source>
</evidence>
<protein>
    <recommendedName>
        <fullName evidence="5">Thiamine diphosphokinase</fullName>
        <ecNumber evidence="5">2.7.6.2</ecNumber>
    </recommendedName>
</protein>
<dbReference type="InterPro" id="IPR007371">
    <property type="entry name" value="TPK_catalytic"/>
</dbReference>
<dbReference type="PANTHER" id="PTHR41299:SF1">
    <property type="entry name" value="THIAMINE PYROPHOSPHOKINASE"/>
    <property type="match status" value="1"/>
</dbReference>
<keyword evidence="2" id="KW-0547">Nucleotide-binding</keyword>
<keyword evidence="4" id="KW-0067">ATP-binding</keyword>
<dbReference type="GO" id="GO:0005524">
    <property type="term" value="F:ATP binding"/>
    <property type="evidence" value="ECO:0007669"/>
    <property type="project" value="UniProtKB-KW"/>
</dbReference>
<dbReference type="AlphaFoldDB" id="A0A1M7SBV3"/>
<evidence type="ECO:0000256" key="5">
    <source>
        <dbReference type="NCBIfam" id="TIGR01378"/>
    </source>
</evidence>